<evidence type="ECO:0000313" key="6">
    <source>
        <dbReference type="Proteomes" id="UP000055024"/>
    </source>
</evidence>
<feature type="DNA-binding region" description="Homeobox" evidence="2">
    <location>
        <begin position="41"/>
        <end position="100"/>
    </location>
</feature>
<evidence type="ECO:0000256" key="2">
    <source>
        <dbReference type="PROSITE-ProRule" id="PRU00108"/>
    </source>
</evidence>
<reference evidence="5 6" key="1">
    <citation type="submission" date="2015-01" db="EMBL/GenBank/DDBJ databases">
        <title>Evolution of Trichinella species and genotypes.</title>
        <authorList>
            <person name="Korhonen P.K."/>
            <person name="Edoardo P."/>
            <person name="Giuseppe L.R."/>
            <person name="Gasser R.B."/>
        </authorList>
    </citation>
    <scope>NUCLEOTIDE SEQUENCE [LARGE SCALE GENOMIC DNA]</scope>
    <source>
        <strain evidence="5">ISS1029</strain>
    </source>
</reference>
<dbReference type="STRING" id="268475.A0A0V1HQG6"/>
<accession>A0A0V1HQG6</accession>
<dbReference type="GO" id="GO:0000981">
    <property type="term" value="F:DNA-binding transcription factor activity, RNA polymerase II-specific"/>
    <property type="evidence" value="ECO:0007669"/>
    <property type="project" value="TreeGrafter"/>
</dbReference>
<protein>
    <submittedName>
        <fullName evidence="5">Diencephalon/mesencephalon homeobox protein 1</fullName>
    </submittedName>
</protein>
<dbReference type="InterPro" id="IPR050649">
    <property type="entry name" value="Paired_Homeobox_TFs"/>
</dbReference>
<proteinExistence type="predicted"/>
<evidence type="ECO:0000256" key="3">
    <source>
        <dbReference type="RuleBase" id="RU000682"/>
    </source>
</evidence>
<dbReference type="AlphaFoldDB" id="A0A0V1HQG6"/>
<organism evidence="5 6">
    <name type="scientific">Trichinella zimbabwensis</name>
    <dbReference type="NCBI Taxonomy" id="268475"/>
    <lineage>
        <taxon>Eukaryota</taxon>
        <taxon>Metazoa</taxon>
        <taxon>Ecdysozoa</taxon>
        <taxon>Nematoda</taxon>
        <taxon>Enoplea</taxon>
        <taxon>Dorylaimia</taxon>
        <taxon>Trichinellida</taxon>
        <taxon>Trichinellidae</taxon>
        <taxon>Trichinella</taxon>
    </lineage>
</organism>
<evidence type="ECO:0000256" key="1">
    <source>
        <dbReference type="ARBA" id="ARBA00004123"/>
    </source>
</evidence>
<keyword evidence="2 3" id="KW-0238">DNA-binding</keyword>
<comment type="subcellular location">
    <subcellularLocation>
        <location evidence="1 2 3">Nucleus</location>
    </subcellularLocation>
</comment>
<dbReference type="GO" id="GO:0000977">
    <property type="term" value="F:RNA polymerase II transcription regulatory region sequence-specific DNA binding"/>
    <property type="evidence" value="ECO:0007669"/>
    <property type="project" value="TreeGrafter"/>
</dbReference>
<sequence>MPTDLNGNLLQNSVPFSIWKLPDKEVNALPWFENLQKNSKIKRSRTVFTVQQLEVLERMFKISAYPSASFRENIKKFTNLSDTRIQVWFKNRRAKHRKKMRNIKPINSTEEFQSKNQSTGLMMTTWRPTFFEDISLFIKTSVTRDSRLLEEAKIRPAIFDITGDPKTEVADLAQAN</sequence>
<comment type="caution">
    <text evidence="5">The sequence shown here is derived from an EMBL/GenBank/DDBJ whole genome shotgun (WGS) entry which is preliminary data.</text>
</comment>
<dbReference type="PROSITE" id="PS50071">
    <property type="entry name" value="HOMEOBOX_2"/>
    <property type="match status" value="1"/>
</dbReference>
<dbReference type="EMBL" id="JYDP01000040">
    <property type="protein sequence ID" value="KRZ12436.1"/>
    <property type="molecule type" value="Genomic_DNA"/>
</dbReference>
<keyword evidence="2 3" id="KW-0371">Homeobox</keyword>
<dbReference type="SUPFAM" id="SSF46689">
    <property type="entry name" value="Homeodomain-like"/>
    <property type="match status" value="1"/>
</dbReference>
<dbReference type="InterPro" id="IPR009057">
    <property type="entry name" value="Homeodomain-like_sf"/>
</dbReference>
<dbReference type="PANTHER" id="PTHR24329">
    <property type="entry name" value="HOMEOBOX PROTEIN ARISTALESS"/>
    <property type="match status" value="1"/>
</dbReference>
<keyword evidence="6" id="KW-1185">Reference proteome</keyword>
<dbReference type="InterPro" id="IPR001356">
    <property type="entry name" value="HD"/>
</dbReference>
<dbReference type="Pfam" id="PF00046">
    <property type="entry name" value="Homeodomain"/>
    <property type="match status" value="1"/>
</dbReference>
<dbReference type="PANTHER" id="PTHR24329:SF543">
    <property type="entry name" value="FI01017P-RELATED"/>
    <property type="match status" value="1"/>
</dbReference>
<evidence type="ECO:0000313" key="5">
    <source>
        <dbReference type="EMBL" id="KRZ12436.1"/>
    </source>
</evidence>
<dbReference type="SMART" id="SM00389">
    <property type="entry name" value="HOX"/>
    <property type="match status" value="1"/>
</dbReference>
<gene>
    <name evidence="5" type="primary">Dmbx1</name>
    <name evidence="5" type="ORF">T11_5253</name>
</gene>
<dbReference type="Proteomes" id="UP000055024">
    <property type="component" value="Unassembled WGS sequence"/>
</dbReference>
<name>A0A0V1HQG6_9BILA</name>
<dbReference type="GO" id="GO:0005634">
    <property type="term" value="C:nucleus"/>
    <property type="evidence" value="ECO:0007669"/>
    <property type="project" value="UniProtKB-SubCell"/>
</dbReference>
<feature type="domain" description="Homeobox" evidence="4">
    <location>
        <begin position="39"/>
        <end position="99"/>
    </location>
</feature>
<evidence type="ECO:0000259" key="4">
    <source>
        <dbReference type="PROSITE" id="PS50071"/>
    </source>
</evidence>
<dbReference type="Gene3D" id="1.10.10.60">
    <property type="entry name" value="Homeodomain-like"/>
    <property type="match status" value="1"/>
</dbReference>
<dbReference type="CDD" id="cd00086">
    <property type="entry name" value="homeodomain"/>
    <property type="match status" value="1"/>
</dbReference>
<keyword evidence="2 3" id="KW-0539">Nucleus</keyword>
<dbReference type="OrthoDB" id="3225452at2759"/>